<evidence type="ECO:0000313" key="2">
    <source>
        <dbReference type="EMBL" id="JAS65673.1"/>
    </source>
</evidence>
<feature type="compositionally biased region" description="Basic and acidic residues" evidence="1">
    <location>
        <begin position="84"/>
        <end position="94"/>
    </location>
</feature>
<feature type="compositionally biased region" description="Basic and acidic residues" evidence="1">
    <location>
        <begin position="56"/>
        <end position="77"/>
    </location>
</feature>
<proteinExistence type="predicted"/>
<gene>
    <name evidence="2" type="ORF">g.47981</name>
</gene>
<accession>A0A1B6GTJ8</accession>
<reference evidence="2" key="1">
    <citation type="submission" date="2015-11" db="EMBL/GenBank/DDBJ databases">
        <title>De novo transcriptome assembly of four potential Pierce s Disease insect vectors from Arizona vineyards.</title>
        <authorList>
            <person name="Tassone E.E."/>
        </authorList>
    </citation>
    <scope>NUCLEOTIDE SEQUENCE</scope>
</reference>
<feature type="non-terminal residue" evidence="2">
    <location>
        <position position="148"/>
    </location>
</feature>
<protein>
    <submittedName>
        <fullName evidence="2">Uncharacterized protein</fullName>
    </submittedName>
</protein>
<sequence>AETANHSVVMVSPTESVITDADFPPLCQEPNVSKETLGDENWSVVVRRNKINKIRVSSESELSGKQDKSGPTKEHVSRNYNSAAKKENQGENRRRSSKTKSKVLTGSVEDTNCKLIGSKRAWFHLGKVKRNSTVSDVQDFETSTYTWS</sequence>
<feature type="non-terminal residue" evidence="2">
    <location>
        <position position="1"/>
    </location>
</feature>
<name>A0A1B6GTJ8_9HEMI</name>
<dbReference type="EMBL" id="GECZ01004096">
    <property type="protein sequence ID" value="JAS65673.1"/>
    <property type="molecule type" value="Transcribed_RNA"/>
</dbReference>
<feature type="region of interest" description="Disordered" evidence="1">
    <location>
        <begin position="55"/>
        <end position="105"/>
    </location>
</feature>
<feature type="region of interest" description="Disordered" evidence="1">
    <location>
        <begin position="20"/>
        <end position="39"/>
    </location>
</feature>
<evidence type="ECO:0000256" key="1">
    <source>
        <dbReference type="SAM" id="MobiDB-lite"/>
    </source>
</evidence>
<organism evidence="2">
    <name type="scientific">Cuerna arida</name>
    <dbReference type="NCBI Taxonomy" id="1464854"/>
    <lineage>
        <taxon>Eukaryota</taxon>
        <taxon>Metazoa</taxon>
        <taxon>Ecdysozoa</taxon>
        <taxon>Arthropoda</taxon>
        <taxon>Hexapoda</taxon>
        <taxon>Insecta</taxon>
        <taxon>Pterygota</taxon>
        <taxon>Neoptera</taxon>
        <taxon>Paraneoptera</taxon>
        <taxon>Hemiptera</taxon>
        <taxon>Auchenorrhyncha</taxon>
        <taxon>Membracoidea</taxon>
        <taxon>Cicadellidae</taxon>
        <taxon>Cicadellinae</taxon>
        <taxon>Proconiini</taxon>
        <taxon>Cuerna</taxon>
    </lineage>
</organism>
<dbReference type="AlphaFoldDB" id="A0A1B6GTJ8"/>